<evidence type="ECO:0000313" key="3">
    <source>
        <dbReference type="EMBL" id="KAG5411124.1"/>
    </source>
</evidence>
<gene>
    <name evidence="3" type="primary">A02p039900.1_BraROA</name>
    <name evidence="3" type="ORF">IGI04_007443</name>
</gene>
<feature type="domain" description="GIY-YIG" evidence="2">
    <location>
        <begin position="48"/>
        <end position="128"/>
    </location>
</feature>
<dbReference type="Pfam" id="PF01541">
    <property type="entry name" value="GIY-YIG"/>
    <property type="match status" value="1"/>
</dbReference>
<dbReference type="PANTHER" id="PTHR20208">
    <property type="entry name" value="STRUCTURE-SPECIFIC ENDONUCLEASE SUBUNIT SLX1"/>
    <property type="match status" value="1"/>
</dbReference>
<comment type="caution">
    <text evidence="3">The sequence shown here is derived from an EMBL/GenBank/DDBJ whole genome shotgun (WGS) entry which is preliminary data.</text>
</comment>
<protein>
    <recommendedName>
        <fullName evidence="2">GIY-YIG domain-containing protein</fullName>
    </recommendedName>
</protein>
<dbReference type="InterPro" id="IPR050381">
    <property type="entry name" value="SLX1_endonuclease"/>
</dbReference>
<evidence type="ECO:0000259" key="2">
    <source>
        <dbReference type="PROSITE" id="PS50164"/>
    </source>
</evidence>
<keyword evidence="4" id="KW-1185">Reference proteome</keyword>
<reference evidence="3 4" key="1">
    <citation type="submission" date="2021-03" db="EMBL/GenBank/DDBJ databases">
        <authorList>
            <person name="King G.J."/>
            <person name="Bancroft I."/>
            <person name="Baten A."/>
            <person name="Bloomfield J."/>
            <person name="Borpatragohain P."/>
            <person name="He Z."/>
            <person name="Irish N."/>
            <person name="Irwin J."/>
            <person name="Liu K."/>
            <person name="Mauleon R.P."/>
            <person name="Moore J."/>
            <person name="Morris R."/>
            <person name="Ostergaard L."/>
            <person name="Wang B."/>
            <person name="Wells R."/>
        </authorList>
    </citation>
    <scope>NUCLEOTIDE SEQUENCE [LARGE SCALE GENOMIC DNA]</scope>
    <source>
        <strain evidence="3">R-o-18</strain>
        <tissue evidence="3">Leaf</tissue>
    </source>
</reference>
<dbReference type="PANTHER" id="PTHR20208:SF13">
    <property type="entry name" value="STRUCTURE-SPECIFIC ENDONUCLEASE SUBUNIT SLX1"/>
    <property type="match status" value="1"/>
</dbReference>
<dbReference type="Gene3D" id="3.40.1440.10">
    <property type="entry name" value="GIY-YIG endonuclease"/>
    <property type="match status" value="1"/>
</dbReference>
<evidence type="ECO:0000256" key="1">
    <source>
        <dbReference type="SAM" id="MobiDB-lite"/>
    </source>
</evidence>
<feature type="region of interest" description="Disordered" evidence="1">
    <location>
        <begin position="1"/>
        <end position="24"/>
    </location>
</feature>
<dbReference type="InterPro" id="IPR000305">
    <property type="entry name" value="GIY-YIG_endonuc"/>
</dbReference>
<dbReference type="InterPro" id="IPR035901">
    <property type="entry name" value="GIY-YIG_endonuc_sf"/>
</dbReference>
<organism evidence="3 4">
    <name type="scientific">Brassica rapa subsp. trilocularis</name>
    <dbReference type="NCBI Taxonomy" id="1813537"/>
    <lineage>
        <taxon>Eukaryota</taxon>
        <taxon>Viridiplantae</taxon>
        <taxon>Streptophyta</taxon>
        <taxon>Embryophyta</taxon>
        <taxon>Tracheophyta</taxon>
        <taxon>Spermatophyta</taxon>
        <taxon>Magnoliopsida</taxon>
        <taxon>eudicotyledons</taxon>
        <taxon>Gunneridae</taxon>
        <taxon>Pentapetalae</taxon>
        <taxon>rosids</taxon>
        <taxon>malvids</taxon>
        <taxon>Brassicales</taxon>
        <taxon>Brassicaceae</taxon>
        <taxon>Brassiceae</taxon>
        <taxon>Brassica</taxon>
    </lineage>
</organism>
<name>A0ABQ7NJT0_BRACM</name>
<evidence type="ECO:0000313" key="4">
    <source>
        <dbReference type="Proteomes" id="UP000823674"/>
    </source>
</evidence>
<accession>A0ABQ7NJT0</accession>
<proteinExistence type="predicted"/>
<sequence>MMRFISGTFPSVKPPDHNPISKSKTLKTQFPISSSTSSQQNSNVSDPKSWSVYLILSTKEPIKTYVGITTDFARRLKQHNGEIKGGAKASSAGRPWLCACIITGFTCLSKASSFESKWKIFTRKLPRRKKGEEMSRSEALLQHRRRALDKVHDSLECSHLQTDWKIATRKLPRRKKDEEMSQSEALLQHRRRALDKVHDSLECSHLQTDWKIATSYAKDISQP</sequence>
<dbReference type="Proteomes" id="UP000823674">
    <property type="component" value="Chromosome A02"/>
</dbReference>
<dbReference type="PROSITE" id="PS50164">
    <property type="entry name" value="GIY_YIG"/>
    <property type="match status" value="1"/>
</dbReference>
<dbReference type="EMBL" id="JADBGQ010000002">
    <property type="protein sequence ID" value="KAG5411124.1"/>
    <property type="molecule type" value="Genomic_DNA"/>
</dbReference>